<protein>
    <recommendedName>
        <fullName evidence="2 6">Protein phosphatase methylesterase 1</fullName>
        <shortName evidence="6">PME-1</shortName>
        <ecNumber evidence="6">3.1.1.-</ecNumber>
    </recommendedName>
</protein>
<evidence type="ECO:0000256" key="4">
    <source>
        <dbReference type="ARBA" id="ARBA00022801"/>
    </source>
</evidence>
<dbReference type="EMBL" id="JADGIZ020000034">
    <property type="protein sequence ID" value="KAL2914397.1"/>
    <property type="molecule type" value="Genomic_DNA"/>
</dbReference>
<evidence type="ECO:0000256" key="2">
    <source>
        <dbReference type="ARBA" id="ARBA00020672"/>
    </source>
</evidence>
<dbReference type="InterPro" id="IPR016812">
    <property type="entry name" value="PPase_methylesterase_euk"/>
</dbReference>
<dbReference type="Proteomes" id="UP001527925">
    <property type="component" value="Unassembled WGS sequence"/>
</dbReference>
<evidence type="ECO:0000256" key="6">
    <source>
        <dbReference type="PIRNR" id="PIRNR022950"/>
    </source>
</evidence>
<dbReference type="EC" id="3.1.1.-" evidence="6"/>
<keyword evidence="4 6" id="KW-0378">Hydrolase</keyword>
<keyword evidence="3 6" id="KW-0719">Serine esterase</keyword>
<evidence type="ECO:0000313" key="8">
    <source>
        <dbReference type="EMBL" id="KAL2914397.1"/>
    </source>
</evidence>
<sequence length="305" mass="33995">MDSHWSKWFETSRDVELPERGGTFRAYETRRDAGPVLVFHHGAGHSALIWALLVDRLLNGAEPLQCSILCFDARGHGATRTDSEEMPLATLADDLAALVQHLYPAPHNRDIFLVGHSLGGSVVVDAASRRLFTGLRGVVVIDVVEGTAIDALSAMRQILRARPESFPSIEAATKWAMRNNHMRNQTIAQLAMPDQLIAQPTGQFTWRTDLFKTSPHWEGWFLGLSEKFLSVRAGRLLVLAGTDRLDKALTIGQMQGKFQMEIYPESGHNVQEDAPGKLAATLIDFWKRNQSQVVIKRFPIPARPQ</sequence>
<comment type="function">
    <text evidence="6">Demethylates proteins that have been reversibly carboxymethylated.</text>
</comment>
<dbReference type="PANTHER" id="PTHR14189:SF0">
    <property type="entry name" value="PROTEIN PHOSPHATASE METHYLESTERASE 1"/>
    <property type="match status" value="1"/>
</dbReference>
<dbReference type="InterPro" id="IPR000073">
    <property type="entry name" value="AB_hydrolase_1"/>
</dbReference>
<dbReference type="PANTHER" id="PTHR14189">
    <property type="entry name" value="PROTEIN PHOSPHATASE METHYLESTERASE-1 RELATED"/>
    <property type="match status" value="1"/>
</dbReference>
<evidence type="ECO:0000313" key="9">
    <source>
        <dbReference type="Proteomes" id="UP001527925"/>
    </source>
</evidence>
<dbReference type="Gene3D" id="3.40.50.1820">
    <property type="entry name" value="alpha/beta hydrolase"/>
    <property type="match status" value="1"/>
</dbReference>
<comment type="caution">
    <text evidence="8">The sequence shown here is derived from an EMBL/GenBank/DDBJ whole genome shotgun (WGS) entry which is preliminary data.</text>
</comment>
<evidence type="ECO:0000256" key="5">
    <source>
        <dbReference type="ARBA" id="ARBA00049203"/>
    </source>
</evidence>
<dbReference type="GO" id="GO:0051723">
    <property type="term" value="F:protein methylesterase activity"/>
    <property type="evidence" value="ECO:0007669"/>
    <property type="project" value="UniProtKB-EC"/>
</dbReference>
<evidence type="ECO:0000259" key="7">
    <source>
        <dbReference type="Pfam" id="PF12697"/>
    </source>
</evidence>
<reference evidence="8 9" key="1">
    <citation type="submission" date="2023-09" db="EMBL/GenBank/DDBJ databases">
        <title>Pangenome analysis of Batrachochytrium dendrobatidis and related Chytrids.</title>
        <authorList>
            <person name="Yacoub M.N."/>
            <person name="Stajich J.E."/>
            <person name="James T.Y."/>
        </authorList>
    </citation>
    <scope>NUCLEOTIDE SEQUENCE [LARGE SCALE GENOMIC DNA]</scope>
    <source>
        <strain evidence="8 9">JEL0888</strain>
    </source>
</reference>
<organism evidence="8 9">
    <name type="scientific">Polyrhizophydium stewartii</name>
    <dbReference type="NCBI Taxonomy" id="2732419"/>
    <lineage>
        <taxon>Eukaryota</taxon>
        <taxon>Fungi</taxon>
        <taxon>Fungi incertae sedis</taxon>
        <taxon>Chytridiomycota</taxon>
        <taxon>Chytridiomycota incertae sedis</taxon>
        <taxon>Chytridiomycetes</taxon>
        <taxon>Rhizophydiales</taxon>
        <taxon>Rhizophydiales incertae sedis</taxon>
        <taxon>Polyrhizophydium</taxon>
    </lineage>
</organism>
<gene>
    <name evidence="8" type="primary">PPE1_2</name>
    <name evidence="8" type="ORF">HK105_206169</name>
</gene>
<dbReference type="Pfam" id="PF12697">
    <property type="entry name" value="Abhydrolase_6"/>
    <property type="match status" value="1"/>
</dbReference>
<feature type="domain" description="AB hydrolase-1" evidence="7">
    <location>
        <begin position="37"/>
        <end position="280"/>
    </location>
</feature>
<proteinExistence type="inferred from homology"/>
<comment type="catalytic activity">
    <reaction evidence="5">
        <text>[phosphatase 2A protein]-C-terminal L-leucine methyl ester + H2O = [phosphatase 2A protein]-C-terminal L-leucine + methanol + H(+)</text>
        <dbReference type="Rhea" id="RHEA:48548"/>
        <dbReference type="Rhea" id="RHEA-COMP:12134"/>
        <dbReference type="Rhea" id="RHEA-COMP:12135"/>
        <dbReference type="ChEBI" id="CHEBI:15377"/>
        <dbReference type="ChEBI" id="CHEBI:15378"/>
        <dbReference type="ChEBI" id="CHEBI:17790"/>
        <dbReference type="ChEBI" id="CHEBI:90516"/>
        <dbReference type="ChEBI" id="CHEBI:90517"/>
        <dbReference type="EC" id="3.1.1.89"/>
    </reaction>
</comment>
<dbReference type="SUPFAM" id="SSF53474">
    <property type="entry name" value="alpha/beta-Hydrolases"/>
    <property type="match status" value="1"/>
</dbReference>
<accession>A0ABR4N4E7</accession>
<comment type="similarity">
    <text evidence="1 6">Belongs to the AB hydrolase superfamily.</text>
</comment>
<dbReference type="InterPro" id="IPR029058">
    <property type="entry name" value="AB_hydrolase_fold"/>
</dbReference>
<evidence type="ECO:0000256" key="1">
    <source>
        <dbReference type="ARBA" id="ARBA00008645"/>
    </source>
</evidence>
<name>A0ABR4N4E7_9FUNG</name>
<keyword evidence="9" id="KW-1185">Reference proteome</keyword>
<dbReference type="PIRSF" id="PIRSF022950">
    <property type="entry name" value="PPase_methylesterase_euk"/>
    <property type="match status" value="1"/>
</dbReference>
<evidence type="ECO:0000256" key="3">
    <source>
        <dbReference type="ARBA" id="ARBA00022487"/>
    </source>
</evidence>